<evidence type="ECO:0000313" key="2">
    <source>
        <dbReference type="EMBL" id="ETN67424.1"/>
    </source>
</evidence>
<keyword evidence="4" id="KW-1185">Reference proteome</keyword>
<dbReference type="AlphaFoldDB" id="W5JWN3"/>
<evidence type="ECO:0000256" key="1">
    <source>
        <dbReference type="SAM" id="MobiDB-lite"/>
    </source>
</evidence>
<reference evidence="3" key="4">
    <citation type="submission" date="2015-06" db="UniProtKB">
        <authorList>
            <consortium name="EnsemblMetazoa"/>
        </authorList>
    </citation>
    <scope>IDENTIFICATION</scope>
</reference>
<reference evidence="2 4" key="1">
    <citation type="journal article" date="2010" name="BMC Genomics">
        <title>Combination of measures distinguishes pre-miRNAs from other stem-loops in the genome of the newly sequenced Anopheles darlingi.</title>
        <authorList>
            <person name="Mendes N.D."/>
            <person name="Freitas A.T."/>
            <person name="Vasconcelos A.T."/>
            <person name="Sagot M.F."/>
        </authorList>
    </citation>
    <scope>NUCLEOTIDE SEQUENCE</scope>
</reference>
<sequence length="97" mass="10950">MARSLTPRRISDCMTHREHRHHLRHLFTSITSTPVAHSHATSVYVNPREKEDEFYVRNGEMGARLSSLTTSRDPEGWKQIGANPELSGNGPSQARAK</sequence>
<feature type="region of interest" description="Disordered" evidence="1">
    <location>
        <begin position="62"/>
        <end position="97"/>
    </location>
</feature>
<evidence type="ECO:0000313" key="3">
    <source>
        <dbReference type="EnsemblMetazoa" id="ADAC000767-PA"/>
    </source>
</evidence>
<reference evidence="2" key="3">
    <citation type="journal article" date="2013" name="Nucleic Acids Res.">
        <title>The genome of Anopheles darlingi, the main neotropical malaria vector.</title>
        <authorList>
            <person name="Marinotti O."/>
            <person name="Cerqueira G.C."/>
            <person name="de Almeida L.G."/>
            <person name="Ferro M.I."/>
            <person name="Loreto E.L."/>
            <person name="Zaha A."/>
            <person name="Teixeira S.M."/>
            <person name="Wespiser A.R."/>
            <person name="Almeida E Silva A."/>
            <person name="Schlindwein A.D."/>
            <person name="Pacheco A.C."/>
            <person name="Silva A.L."/>
            <person name="Graveley B.R."/>
            <person name="Walenz B.P."/>
            <person name="Lima Bde A."/>
            <person name="Ribeiro C.A."/>
            <person name="Nunes-Silva C.G."/>
            <person name="de Carvalho C.R."/>
            <person name="Soares C.M."/>
            <person name="de Menezes C.B."/>
            <person name="Matiolli C."/>
            <person name="Caffrey D."/>
            <person name="Araujo D.A."/>
            <person name="de Oliveira D.M."/>
            <person name="Golenbock D."/>
            <person name="Grisard E.C."/>
            <person name="Fantinatti-Garboggini F."/>
            <person name="de Carvalho F.M."/>
            <person name="Barcellos F.G."/>
            <person name="Prosdocimi F."/>
            <person name="May G."/>
            <person name="Azevedo Junior G.M."/>
            <person name="Guimaraes G.M."/>
            <person name="Goldman G.H."/>
            <person name="Padilha I.Q."/>
            <person name="Batista Jda S."/>
            <person name="Ferro J.A."/>
            <person name="Ribeiro J.M."/>
            <person name="Fietto J.L."/>
            <person name="Dabbas K.M."/>
            <person name="Cerdeira L."/>
            <person name="Agnez-Lima L.F."/>
            <person name="Brocchi M."/>
            <person name="de Carvalho M.O."/>
            <person name="Teixeira Mde M."/>
            <person name="Diniz Maia Mde M."/>
            <person name="Goldman M.H."/>
            <person name="Cruz Schneider M.P."/>
            <person name="Felipe M.S."/>
            <person name="Hungria M."/>
            <person name="Nicolas M.F."/>
            <person name="Pereira M."/>
            <person name="Montes M.A."/>
            <person name="Cantao M.E."/>
            <person name="Vincentz M."/>
            <person name="Rafael M.S."/>
            <person name="Silverman N."/>
            <person name="Stoco P.H."/>
            <person name="Souza R.C."/>
            <person name="Vicentini R."/>
            <person name="Gazzinelli R.T."/>
            <person name="Neves Rde O."/>
            <person name="Silva R."/>
            <person name="Astolfi-Filho S."/>
            <person name="Maciel T.E."/>
            <person name="Urmenyi T.P."/>
            <person name="Tadei W.P."/>
            <person name="Camargo E.P."/>
            <person name="de Vasconcelos A.T."/>
        </authorList>
    </citation>
    <scope>NUCLEOTIDE SEQUENCE</scope>
</reference>
<accession>W5JWN3</accession>
<gene>
    <name evidence="2" type="ORF">AND_000767</name>
</gene>
<dbReference type="Proteomes" id="UP000000673">
    <property type="component" value="Unassembled WGS sequence"/>
</dbReference>
<reference evidence="2" key="2">
    <citation type="submission" date="2010-05" db="EMBL/GenBank/DDBJ databases">
        <authorList>
            <person name="Almeida L.G."/>
            <person name="Nicolas M.F."/>
            <person name="Souza R.C."/>
            <person name="Vasconcelos A.T.R."/>
        </authorList>
    </citation>
    <scope>NUCLEOTIDE SEQUENCE</scope>
</reference>
<dbReference type="HOGENOM" id="CLU_2348382_0_0_1"/>
<proteinExistence type="predicted"/>
<protein>
    <submittedName>
        <fullName evidence="2 3">Uncharacterized protein</fullName>
    </submittedName>
</protein>
<dbReference type="EnsemblMetazoa" id="ADAC000767-RA">
    <property type="protein sequence ID" value="ADAC000767-PA"/>
    <property type="gene ID" value="ADAC000767"/>
</dbReference>
<dbReference type="EMBL" id="ADMH02000189">
    <property type="protein sequence ID" value="ETN67424.1"/>
    <property type="molecule type" value="Genomic_DNA"/>
</dbReference>
<evidence type="ECO:0000313" key="4">
    <source>
        <dbReference type="Proteomes" id="UP000000673"/>
    </source>
</evidence>
<dbReference type="VEuPathDB" id="VectorBase:ADAC000767"/>
<name>W5JWN3_ANODA</name>
<organism evidence="2">
    <name type="scientific">Anopheles darlingi</name>
    <name type="common">Mosquito</name>
    <dbReference type="NCBI Taxonomy" id="43151"/>
    <lineage>
        <taxon>Eukaryota</taxon>
        <taxon>Metazoa</taxon>
        <taxon>Ecdysozoa</taxon>
        <taxon>Arthropoda</taxon>
        <taxon>Hexapoda</taxon>
        <taxon>Insecta</taxon>
        <taxon>Pterygota</taxon>
        <taxon>Neoptera</taxon>
        <taxon>Endopterygota</taxon>
        <taxon>Diptera</taxon>
        <taxon>Nematocera</taxon>
        <taxon>Culicoidea</taxon>
        <taxon>Culicidae</taxon>
        <taxon>Anophelinae</taxon>
        <taxon>Anopheles</taxon>
    </lineage>
</organism>